<evidence type="ECO:0000259" key="1">
    <source>
        <dbReference type="Pfam" id="PF06485"/>
    </source>
</evidence>
<dbReference type="GO" id="GO:0003723">
    <property type="term" value="F:RNA binding"/>
    <property type="evidence" value="ECO:0007669"/>
    <property type="project" value="InterPro"/>
</dbReference>
<dbReference type="eggNOG" id="ENOG502QVJR">
    <property type="taxonomic scope" value="Eukaryota"/>
</dbReference>
<evidence type="ECO:0000259" key="2">
    <source>
        <dbReference type="Pfam" id="PF20429"/>
    </source>
</evidence>
<sequence>MWWYCTSHAAFQTLSHLVVLHRYSSRHYNNRNLFDVNTNICFSSFFRRRQHFHTVFNDVMVSPLKTRCCSPSSQQQASEAREIEQPSTVWELDFYSRPVYGKDNKRIWELIVVDESFLLCHVESVPNDMINSAELRKRVERLLEQVTVKPKVVKFSRMPMFNMISLALKDLGFEVKPSRRTYRLYHVLRDREANIYSKMPGYRSENTLSTSYLYSTERLPDALRGEKFAFCTADYSFLYELQSSDTIPYCDIFNTGDSILLEKELPGIIVYSERADSLASWTAGAEVSFIKFREEELELVLECGINSHYRLAKIAEDHRLVEEAKTFEQMKWHMKGFHFYAIQSLKETSGTSHIKGLWLLNDFMEQ</sequence>
<dbReference type="STRING" id="130081.M2Y210"/>
<accession>M2Y210</accession>
<evidence type="ECO:0000313" key="4">
    <source>
        <dbReference type="Proteomes" id="UP000030680"/>
    </source>
</evidence>
<feature type="domain" description="RNA-binding protein Tab2/Atab2 C-terminal" evidence="2">
    <location>
        <begin position="216"/>
        <end position="360"/>
    </location>
</feature>
<organism evidence="3 4">
    <name type="scientific">Galdieria sulphuraria</name>
    <name type="common">Red alga</name>
    <dbReference type="NCBI Taxonomy" id="130081"/>
    <lineage>
        <taxon>Eukaryota</taxon>
        <taxon>Rhodophyta</taxon>
        <taxon>Bangiophyceae</taxon>
        <taxon>Galdieriales</taxon>
        <taxon>Galdieriaceae</taxon>
        <taxon>Galdieria</taxon>
    </lineage>
</organism>
<dbReference type="RefSeq" id="XP_005706523.1">
    <property type="nucleotide sequence ID" value="XM_005706466.1"/>
</dbReference>
<feature type="domain" description="RNA-binding protein Tab2-like N-terminal" evidence="1">
    <location>
        <begin position="89"/>
        <end position="191"/>
    </location>
</feature>
<dbReference type="EMBL" id="KB454503">
    <property type="protein sequence ID" value="EME30003.1"/>
    <property type="molecule type" value="Genomic_DNA"/>
</dbReference>
<evidence type="ECO:0000313" key="3">
    <source>
        <dbReference type="EMBL" id="EME30003.1"/>
    </source>
</evidence>
<dbReference type="InterPro" id="IPR046761">
    <property type="entry name" value="Tab2-like_C"/>
</dbReference>
<dbReference type="OMA" id="FFRRQMN"/>
<dbReference type="Proteomes" id="UP000030680">
    <property type="component" value="Unassembled WGS sequence"/>
</dbReference>
<dbReference type="Gramene" id="EME30003">
    <property type="protein sequence ID" value="EME30003"/>
    <property type="gene ID" value="Gasu_25920"/>
</dbReference>
<dbReference type="InterPro" id="IPR009472">
    <property type="entry name" value="Tab2-like"/>
</dbReference>
<dbReference type="InterPro" id="IPR046760">
    <property type="entry name" value="Tab2-like_N"/>
</dbReference>
<dbReference type="PANTHER" id="PTHR34556:SF2">
    <property type="entry name" value="PROTEIN TAB2 HOMOLOG, CHLOROPLASTIC"/>
    <property type="match status" value="1"/>
</dbReference>
<proteinExistence type="predicted"/>
<protein>
    <submittedName>
        <fullName evidence="3">Uncharacterized protein</fullName>
    </submittedName>
</protein>
<dbReference type="PANTHER" id="PTHR34556">
    <property type="match status" value="1"/>
</dbReference>
<keyword evidence="4" id="KW-1185">Reference proteome</keyword>
<dbReference type="OrthoDB" id="3833at2759"/>
<dbReference type="GeneID" id="17088764"/>
<name>M2Y210_GALSU</name>
<dbReference type="AlphaFoldDB" id="M2Y210"/>
<dbReference type="KEGG" id="gsl:Gasu_25920"/>
<gene>
    <name evidence="3" type="ORF">Gasu_25920</name>
</gene>
<dbReference type="Pfam" id="PF20429">
    <property type="entry name" value="Tab2-like_C"/>
    <property type="match status" value="1"/>
</dbReference>
<reference evidence="4" key="1">
    <citation type="journal article" date="2013" name="Science">
        <title>Gene transfer from bacteria and archaea facilitated evolution of an extremophilic eukaryote.</title>
        <authorList>
            <person name="Schonknecht G."/>
            <person name="Chen W.H."/>
            <person name="Ternes C.M."/>
            <person name="Barbier G.G."/>
            <person name="Shrestha R.P."/>
            <person name="Stanke M."/>
            <person name="Brautigam A."/>
            <person name="Baker B.J."/>
            <person name="Banfield J.F."/>
            <person name="Garavito R.M."/>
            <person name="Carr K."/>
            <person name="Wilkerson C."/>
            <person name="Rensing S.A."/>
            <person name="Gagneul D."/>
            <person name="Dickenson N.E."/>
            <person name="Oesterhelt C."/>
            <person name="Lercher M.J."/>
            <person name="Weber A.P."/>
        </authorList>
    </citation>
    <scope>NUCLEOTIDE SEQUENCE [LARGE SCALE GENOMIC DNA]</scope>
    <source>
        <strain evidence="4">074W</strain>
    </source>
</reference>
<dbReference type="Pfam" id="PF06485">
    <property type="entry name" value="Tab2-like_N"/>
    <property type="match status" value="1"/>
</dbReference>